<dbReference type="AlphaFoldDB" id="A0A4Y9ZP21"/>
<proteinExistence type="predicted"/>
<dbReference type="Proteomes" id="UP000298061">
    <property type="component" value="Unassembled WGS sequence"/>
</dbReference>
<dbReference type="EMBL" id="SFCI01001149">
    <property type="protein sequence ID" value="TFY76626.1"/>
    <property type="molecule type" value="Genomic_DNA"/>
</dbReference>
<protein>
    <submittedName>
        <fullName evidence="2">Uncharacterized protein</fullName>
    </submittedName>
</protein>
<keyword evidence="3" id="KW-1185">Reference proteome</keyword>
<organism evidence="2 3">
    <name type="scientific">Hericium alpestre</name>
    <dbReference type="NCBI Taxonomy" id="135208"/>
    <lineage>
        <taxon>Eukaryota</taxon>
        <taxon>Fungi</taxon>
        <taxon>Dikarya</taxon>
        <taxon>Basidiomycota</taxon>
        <taxon>Agaricomycotina</taxon>
        <taxon>Agaricomycetes</taxon>
        <taxon>Russulales</taxon>
        <taxon>Hericiaceae</taxon>
        <taxon>Hericium</taxon>
    </lineage>
</organism>
<reference evidence="2 3" key="1">
    <citation type="submission" date="2019-02" db="EMBL/GenBank/DDBJ databases">
        <title>Genome sequencing of the rare red list fungi Hericium alpestre (H. flagellum).</title>
        <authorList>
            <person name="Buettner E."/>
            <person name="Kellner H."/>
        </authorList>
    </citation>
    <scope>NUCLEOTIDE SEQUENCE [LARGE SCALE GENOMIC DNA]</scope>
    <source>
        <strain evidence="2 3">DSM 108284</strain>
    </source>
</reference>
<name>A0A4Y9ZP21_9AGAM</name>
<evidence type="ECO:0000313" key="3">
    <source>
        <dbReference type="Proteomes" id="UP000298061"/>
    </source>
</evidence>
<evidence type="ECO:0000313" key="2">
    <source>
        <dbReference type="EMBL" id="TFY76626.1"/>
    </source>
</evidence>
<evidence type="ECO:0000256" key="1">
    <source>
        <dbReference type="SAM" id="MobiDB-lite"/>
    </source>
</evidence>
<accession>A0A4Y9ZP21</accession>
<comment type="caution">
    <text evidence="2">The sequence shown here is derived from an EMBL/GenBank/DDBJ whole genome shotgun (WGS) entry which is preliminary data.</text>
</comment>
<gene>
    <name evidence="2" type="ORF">EWM64_g7386</name>
</gene>
<feature type="region of interest" description="Disordered" evidence="1">
    <location>
        <begin position="30"/>
        <end position="52"/>
    </location>
</feature>
<sequence>MQPQQGQLAYRYGKQAMAAANFGISQAHGSRVKFRPYQPKGTKSKGKKQKGMNISYLAQNHGTDTADLTRVEILHIRDMLEEAYEWHVGSFSVVS</sequence>